<dbReference type="AlphaFoldDB" id="J3EQT4"/>
<evidence type="ECO:0000313" key="2">
    <source>
        <dbReference type="Proteomes" id="UP000007271"/>
    </source>
</evidence>
<evidence type="ECO:0000313" key="1">
    <source>
        <dbReference type="EMBL" id="EJN55825.1"/>
    </source>
</evidence>
<accession>J3EQT4</accession>
<dbReference type="PATRIC" id="fig|1185325.3.peg.1440"/>
<organism evidence="1 2">
    <name type="scientific">Loigolactobacillus coryniformis subsp. coryniformis CECT 5711</name>
    <dbReference type="NCBI Taxonomy" id="1185325"/>
    <lineage>
        <taxon>Bacteria</taxon>
        <taxon>Bacillati</taxon>
        <taxon>Bacillota</taxon>
        <taxon>Bacilli</taxon>
        <taxon>Lactobacillales</taxon>
        <taxon>Lactobacillaceae</taxon>
        <taxon>Loigolactobacillus</taxon>
    </lineage>
</organism>
<proteinExistence type="predicted"/>
<protein>
    <submittedName>
        <fullName evidence="1">Transposase</fullName>
    </submittedName>
</protein>
<sequence length="93" mass="10636">MSLSGHVGQNSQADFKALGYSLWTPYRKNMKGAKEHNVQSLKTLQRTIESRFSILVDEFGIERNLTRSAFGFQLKIELATLVYNLGFFEFVTN</sequence>
<reference evidence="1 2" key="1">
    <citation type="submission" date="2012-05" db="EMBL/GenBank/DDBJ databases">
        <title>Complete Genome Sequence of Lactobacillus coryniformis CECT5711.</title>
        <authorList>
            <person name="Rodriguez J.M."/>
        </authorList>
    </citation>
    <scope>NUCLEOTIDE SEQUENCE [LARGE SCALE GENOMIC DNA]</scope>
    <source>
        <strain evidence="2">CECT5711</strain>
    </source>
</reference>
<dbReference type="Proteomes" id="UP000007271">
    <property type="component" value="Unassembled WGS sequence"/>
</dbReference>
<name>J3EQT4_9LACO</name>
<comment type="caution">
    <text evidence="1">The sequence shown here is derived from an EMBL/GenBank/DDBJ whole genome shotgun (WGS) entry which is preliminary data.</text>
</comment>
<dbReference type="EMBL" id="AKFP01000032">
    <property type="protein sequence ID" value="EJN55825.1"/>
    <property type="molecule type" value="Genomic_DNA"/>
</dbReference>
<gene>
    <name evidence="1" type="ORF">A11Y_14297</name>
</gene>